<sequence>MGHDGLQSYGPEWDGHLLLLHGSEAERLSSLTAWIRRGLDRGDKVICAEGPRPAGGSVLDLVDGHGADLAAAAVASGQLAALPSDRFYPQGDQEAVVEQALAEGFPSVRLAADATAAFGTQPWPAHLDIERTIDRLCRTGPVSAVCQYAHPKIEPTMLRELIEVHRYRLCNAALSVAADPRGLTVSGEIDRRNAEVFATAVDSAVTGGERVLRLDLSGLEFMDVAACRQLLYATDDFRRLGGHVVLASPQWMVSWTLRLLGVDQFTGIELAGVSEP</sequence>
<reference evidence="2 3" key="1">
    <citation type="submission" date="2020-03" db="EMBL/GenBank/DDBJ databases">
        <title>WGS of the type strain of Planosporangium spp.</title>
        <authorList>
            <person name="Thawai C."/>
        </authorList>
    </citation>
    <scope>NUCLEOTIDE SEQUENCE [LARGE SCALE GENOMIC DNA]</scope>
    <source>
        <strain evidence="2 3">TBRC 5610</strain>
    </source>
</reference>
<name>A0ABX0Y0T3_9ACTN</name>
<dbReference type="CDD" id="cd07043">
    <property type="entry name" value="STAS_anti-anti-sigma_factors"/>
    <property type="match status" value="1"/>
</dbReference>
<protein>
    <submittedName>
        <fullName evidence="2">STAS domain-containing protein</fullName>
    </submittedName>
</protein>
<dbReference type="Pfam" id="PF14417">
    <property type="entry name" value="MEDS"/>
    <property type="match status" value="1"/>
</dbReference>
<keyword evidence="3" id="KW-1185">Reference proteome</keyword>
<dbReference type="InterPro" id="IPR002645">
    <property type="entry name" value="STAS_dom"/>
</dbReference>
<accession>A0ABX0Y0T3</accession>
<dbReference type="InterPro" id="IPR025847">
    <property type="entry name" value="MEDS_domain"/>
</dbReference>
<dbReference type="Pfam" id="PF01740">
    <property type="entry name" value="STAS"/>
    <property type="match status" value="1"/>
</dbReference>
<evidence type="ECO:0000313" key="3">
    <source>
        <dbReference type="Proteomes" id="UP000722989"/>
    </source>
</evidence>
<dbReference type="RefSeq" id="WP_167926877.1">
    <property type="nucleotide sequence ID" value="NZ_JAATVY010000015.1"/>
</dbReference>
<proteinExistence type="predicted"/>
<comment type="caution">
    <text evidence="2">The sequence shown here is derived from an EMBL/GenBank/DDBJ whole genome shotgun (WGS) entry which is preliminary data.</text>
</comment>
<dbReference type="PROSITE" id="PS50801">
    <property type="entry name" value="STAS"/>
    <property type="match status" value="1"/>
</dbReference>
<feature type="domain" description="STAS" evidence="1">
    <location>
        <begin position="183"/>
        <end position="276"/>
    </location>
</feature>
<evidence type="ECO:0000313" key="2">
    <source>
        <dbReference type="EMBL" id="NJC71961.1"/>
    </source>
</evidence>
<evidence type="ECO:0000259" key="1">
    <source>
        <dbReference type="PROSITE" id="PS50801"/>
    </source>
</evidence>
<dbReference type="Gene3D" id="3.30.750.24">
    <property type="entry name" value="STAS domain"/>
    <property type="match status" value="1"/>
</dbReference>
<gene>
    <name evidence="2" type="ORF">HC031_19890</name>
</gene>
<dbReference type="SUPFAM" id="SSF52091">
    <property type="entry name" value="SpoIIaa-like"/>
    <property type="match status" value="1"/>
</dbReference>
<dbReference type="EMBL" id="JAATVY010000015">
    <property type="protein sequence ID" value="NJC71961.1"/>
    <property type="molecule type" value="Genomic_DNA"/>
</dbReference>
<dbReference type="Proteomes" id="UP000722989">
    <property type="component" value="Unassembled WGS sequence"/>
</dbReference>
<organism evidence="2 3">
    <name type="scientific">Planosporangium thailandense</name>
    <dbReference type="NCBI Taxonomy" id="765197"/>
    <lineage>
        <taxon>Bacteria</taxon>
        <taxon>Bacillati</taxon>
        <taxon>Actinomycetota</taxon>
        <taxon>Actinomycetes</taxon>
        <taxon>Micromonosporales</taxon>
        <taxon>Micromonosporaceae</taxon>
        <taxon>Planosporangium</taxon>
    </lineage>
</organism>
<dbReference type="InterPro" id="IPR036513">
    <property type="entry name" value="STAS_dom_sf"/>
</dbReference>